<feature type="domain" description="C2H2-type" evidence="7">
    <location>
        <begin position="1127"/>
        <end position="1155"/>
    </location>
</feature>
<dbReference type="PROSITE" id="PS00028">
    <property type="entry name" value="ZINC_FINGER_C2H2_1"/>
    <property type="match status" value="12"/>
</dbReference>
<feature type="domain" description="C2H2-type" evidence="7">
    <location>
        <begin position="984"/>
        <end position="1011"/>
    </location>
</feature>
<reference evidence="9" key="1">
    <citation type="journal article" date="2019" name="bioRxiv">
        <title>The Genome of the Zebra Mussel, Dreissena polymorpha: A Resource for Invasive Species Research.</title>
        <authorList>
            <person name="McCartney M.A."/>
            <person name="Auch B."/>
            <person name="Kono T."/>
            <person name="Mallez S."/>
            <person name="Zhang Y."/>
            <person name="Obille A."/>
            <person name="Becker A."/>
            <person name="Abrahante J.E."/>
            <person name="Garbe J."/>
            <person name="Badalamenti J.P."/>
            <person name="Herman A."/>
            <person name="Mangelson H."/>
            <person name="Liachko I."/>
            <person name="Sullivan S."/>
            <person name="Sone E.D."/>
            <person name="Koren S."/>
            <person name="Silverstein K.A.T."/>
            <person name="Beckman K.B."/>
            <person name="Gohl D.M."/>
        </authorList>
    </citation>
    <scope>NUCLEOTIDE SEQUENCE</scope>
    <source>
        <strain evidence="9">Duluth1</strain>
        <tissue evidence="9">Whole animal</tissue>
    </source>
</reference>
<comment type="caution">
    <text evidence="9">The sequence shown here is derived from an EMBL/GenBank/DDBJ whole genome shotgun (WGS) entry which is preliminary data.</text>
</comment>
<feature type="region of interest" description="Disordered" evidence="6">
    <location>
        <begin position="1250"/>
        <end position="1275"/>
    </location>
</feature>
<evidence type="ECO:0000256" key="1">
    <source>
        <dbReference type="ARBA" id="ARBA00022723"/>
    </source>
</evidence>
<feature type="domain" description="C2H2-type" evidence="7">
    <location>
        <begin position="711"/>
        <end position="733"/>
    </location>
</feature>
<feature type="domain" description="C2H2-type" evidence="7">
    <location>
        <begin position="944"/>
        <end position="971"/>
    </location>
</feature>
<dbReference type="SMART" id="SM00355">
    <property type="entry name" value="ZnF_C2H2"/>
    <property type="match status" value="12"/>
</dbReference>
<feature type="domain" description="C2H2-type" evidence="7">
    <location>
        <begin position="1014"/>
        <end position="1041"/>
    </location>
</feature>
<protein>
    <recommendedName>
        <fullName evidence="11">PR domain zinc finger protein 10</fullName>
    </recommendedName>
</protein>
<dbReference type="PROSITE" id="PS50157">
    <property type="entry name" value="ZINC_FINGER_C2H2_2"/>
    <property type="match status" value="11"/>
</dbReference>
<dbReference type="InterPro" id="IPR001214">
    <property type="entry name" value="SET_dom"/>
</dbReference>
<feature type="compositionally biased region" description="Polar residues" evidence="6">
    <location>
        <begin position="27"/>
        <end position="36"/>
    </location>
</feature>
<feature type="domain" description="C2H2-type" evidence="7">
    <location>
        <begin position="1042"/>
        <end position="1069"/>
    </location>
</feature>
<name>A0A9D4BNN6_DREPO</name>
<evidence type="ECO:0000256" key="3">
    <source>
        <dbReference type="ARBA" id="ARBA00022771"/>
    </source>
</evidence>
<keyword evidence="4" id="KW-0862">Zinc</keyword>
<organism evidence="9 10">
    <name type="scientific">Dreissena polymorpha</name>
    <name type="common">Zebra mussel</name>
    <name type="synonym">Mytilus polymorpha</name>
    <dbReference type="NCBI Taxonomy" id="45954"/>
    <lineage>
        <taxon>Eukaryota</taxon>
        <taxon>Metazoa</taxon>
        <taxon>Spiralia</taxon>
        <taxon>Lophotrochozoa</taxon>
        <taxon>Mollusca</taxon>
        <taxon>Bivalvia</taxon>
        <taxon>Autobranchia</taxon>
        <taxon>Heteroconchia</taxon>
        <taxon>Euheterodonta</taxon>
        <taxon>Imparidentia</taxon>
        <taxon>Neoheterodontei</taxon>
        <taxon>Myida</taxon>
        <taxon>Dreissenoidea</taxon>
        <taxon>Dreissenidae</taxon>
        <taxon>Dreissena</taxon>
    </lineage>
</organism>
<proteinExistence type="predicted"/>
<evidence type="ECO:0000256" key="2">
    <source>
        <dbReference type="ARBA" id="ARBA00022737"/>
    </source>
</evidence>
<evidence type="ECO:0000256" key="6">
    <source>
        <dbReference type="SAM" id="MobiDB-lite"/>
    </source>
</evidence>
<dbReference type="Proteomes" id="UP000828390">
    <property type="component" value="Unassembled WGS sequence"/>
</dbReference>
<feature type="domain" description="SET" evidence="8">
    <location>
        <begin position="563"/>
        <end position="680"/>
    </location>
</feature>
<feature type="domain" description="C2H2-type" evidence="7">
    <location>
        <begin position="1229"/>
        <end position="1257"/>
    </location>
</feature>
<feature type="region of interest" description="Disordered" evidence="6">
    <location>
        <begin position="186"/>
        <end position="217"/>
    </location>
</feature>
<dbReference type="Pfam" id="PF21549">
    <property type="entry name" value="PRDM2_PR"/>
    <property type="match status" value="1"/>
</dbReference>
<dbReference type="PROSITE" id="PS50280">
    <property type="entry name" value="SET"/>
    <property type="match status" value="1"/>
</dbReference>
<feature type="compositionally biased region" description="Low complexity" evidence="6">
    <location>
        <begin position="832"/>
        <end position="849"/>
    </location>
</feature>
<evidence type="ECO:0000313" key="9">
    <source>
        <dbReference type="EMBL" id="KAH3702814.1"/>
    </source>
</evidence>
<feature type="region of interest" description="Disordered" evidence="6">
    <location>
        <begin position="831"/>
        <end position="869"/>
    </location>
</feature>
<evidence type="ECO:0000259" key="8">
    <source>
        <dbReference type="PROSITE" id="PS50280"/>
    </source>
</evidence>
<dbReference type="Pfam" id="PF00096">
    <property type="entry name" value="zf-C2H2"/>
    <property type="match status" value="5"/>
</dbReference>
<feature type="domain" description="C2H2-type" evidence="7">
    <location>
        <begin position="1099"/>
        <end position="1126"/>
    </location>
</feature>
<reference evidence="9" key="2">
    <citation type="submission" date="2020-11" db="EMBL/GenBank/DDBJ databases">
        <authorList>
            <person name="McCartney M.A."/>
            <person name="Auch B."/>
            <person name="Kono T."/>
            <person name="Mallez S."/>
            <person name="Becker A."/>
            <person name="Gohl D.M."/>
            <person name="Silverstein K.A.T."/>
            <person name="Koren S."/>
            <person name="Bechman K.B."/>
            <person name="Herman A."/>
            <person name="Abrahante J.E."/>
            <person name="Garbe J."/>
        </authorList>
    </citation>
    <scope>NUCLEOTIDE SEQUENCE</scope>
    <source>
        <strain evidence="9">Duluth1</strain>
        <tissue evidence="9">Whole animal</tissue>
    </source>
</reference>
<dbReference type="InterPro" id="IPR036236">
    <property type="entry name" value="Znf_C2H2_sf"/>
</dbReference>
<keyword evidence="3 5" id="KW-0863">Zinc-finger</keyword>
<accession>A0A9D4BNN6</accession>
<evidence type="ECO:0008006" key="11">
    <source>
        <dbReference type="Google" id="ProtNLM"/>
    </source>
</evidence>
<dbReference type="Gene3D" id="3.30.160.60">
    <property type="entry name" value="Classic Zinc Finger"/>
    <property type="match status" value="6"/>
</dbReference>
<feature type="region of interest" description="Disordered" evidence="6">
    <location>
        <begin position="1"/>
        <end position="50"/>
    </location>
</feature>
<dbReference type="PANTHER" id="PTHR24379">
    <property type="entry name" value="KRAB AND ZINC FINGER DOMAIN-CONTAINING"/>
    <property type="match status" value="1"/>
</dbReference>
<gene>
    <name evidence="9" type="ORF">DPMN_077840</name>
</gene>
<sequence length="1509" mass="168901">MDDSNVDRISPWASNNYAGASGEDEPSSSVQSSGTEQDNDTPDFSEMSPATFVQVAYRTDRRSYQPCRYPADSYTVQPGQVGSSHLYQVAESSFDQDQEPFSDLNTGNEAQILQGSFSRSHTETSSSAGQIEPRYHVSRLLHNTDHQMPTRLMTVDVDSTVGHSVGNGTMQRQPLVPRPIRPHMSSVSGLSYTQGEVSASDDPPSTSHYLNNRGQGHRNNLQVYQRGSQNEDCMEAAVSSLSGSVSNEAEVHHQGMGHQQKPALLEIERGEPDTTQEDDAYDMDNQYGSDMDSDREPVQLSGHYSIVTCQPQSYTTLGLPASQSSQVTPSSLPVSFPASTISLSFVSNSTGPVYSHNHHLSSVSQQHQQLLAHDIHIQNLPANQMPVSLSSANQMVASLSSTNQISASFSSANQVQAASSSLSSTNRMPYSSYQVVQSMNSAVSQSVFDIEPSTVDSHMHAVAGPSHINGYTAQELSRISPDQATPSSSKTRRVGRRKSSRIAEIDDDPATYRKPHYQPTQYDPNEIWCDECMRTYEEECPTHKLVPLSDKIVFSRAWASLPSPLSIFRIDKKGGNETMLGVFAKRPIAKQMQFGPFVGDPVSSKEEVANQEFVLMVEQATGEAIFFDTSDENCCNWMIFVRPAADFSEQNLVAYQHGADIFFTTTKAIEPREELKAQVWYAAHYATRWNLPYHMPTEKDIQDIIERECKHQCYECPKRYRTLQALQKHMIVHEAGARSPDSLYEPSSSNQLHLDGTPGRRKSCIPTHIKQKIIQAKKAKEITTADAANVGTAASSSGVYHWKKTSANIYLNKTLKKYQKRHGAEIMRRNIQSQHQQQQQHQLQQFESQNPEDENCQESKEDNADDSDGMQQSIGGISCFYCNMVFDNSSLFSLHLLSHNPPDQATMTSGFSTSQMEQLGSLLGLGPTITSEGASVTNEASHLYLCPACPKQFFQKTELISHVKQHAKRRPASMKSDPDPKRPYQCEVCNKSFSTEDRLEMHAEIHQIDQAKPLQCMHCYKRFVNNSALSCHLKTHSSLKYYQCPICNLGFDHTTAMREHSYLHANPNGSFNCPECNKVFQEFLVLKRHMRGFHSNREFRCGECDRAFPRLDKLKLHSLTHTSEKEFMCESCGKQFKRRDKLKDHMHRMHSDERVEKDRMKAMKPITRKFIPKVAPTEFHRFIYKCHVCMLGFKRRGMLVNHIAKRHPEIKFDTVPELNLPILKTQRDYYCQYCDKVYKSSSKRKAHILKNHPGSELPQSGRKKSGLTEIPGIPNPTYSQTVGSITTMPHQCKFCHKQYASKAKLLQHMRKKHPGTCPDAQRNPIMLTKMEDGSMEHDHELMVEHYNGGTEQPQESAQATDLLTQAMSELTQSVEFRQITGGNPGDGTTYLATRLAEGTPTMVQIQTSGAGSITTDLAHLSQALNQFAPNQAHLPIQVQVSSSGGGAQIQIPILTSQTGLPGTTQIVTMETADADGNPQQNQVCFPSLNFVSGTYLPKNWVHYKTIGKN</sequence>
<evidence type="ECO:0000256" key="4">
    <source>
        <dbReference type="ARBA" id="ARBA00022833"/>
    </source>
</evidence>
<dbReference type="InterPro" id="IPR013087">
    <property type="entry name" value="Znf_C2H2_type"/>
</dbReference>
<feature type="domain" description="C2H2-type" evidence="7">
    <location>
        <begin position="1071"/>
        <end position="1099"/>
    </location>
</feature>
<feature type="region of interest" description="Disordered" evidence="6">
    <location>
        <begin position="477"/>
        <end position="518"/>
    </location>
</feature>
<keyword evidence="2" id="KW-0677">Repeat</keyword>
<dbReference type="EMBL" id="JAIWYP010000015">
    <property type="protein sequence ID" value="KAH3702814.1"/>
    <property type="molecule type" value="Genomic_DNA"/>
</dbReference>
<dbReference type="Pfam" id="PF13912">
    <property type="entry name" value="zf-C2H2_6"/>
    <property type="match status" value="1"/>
</dbReference>
<feature type="domain" description="C2H2-type" evidence="7">
    <location>
        <begin position="1184"/>
        <end position="1212"/>
    </location>
</feature>
<evidence type="ECO:0000313" key="10">
    <source>
        <dbReference type="Proteomes" id="UP000828390"/>
    </source>
</evidence>
<keyword evidence="1" id="KW-0479">Metal-binding</keyword>
<evidence type="ECO:0000256" key="5">
    <source>
        <dbReference type="PROSITE-ProRule" id="PRU00042"/>
    </source>
</evidence>
<feature type="compositionally biased region" description="Basic residues" evidence="6">
    <location>
        <begin position="490"/>
        <end position="500"/>
    </location>
</feature>
<feature type="domain" description="C2H2-type" evidence="7">
    <location>
        <begin position="1290"/>
        <end position="1318"/>
    </location>
</feature>
<dbReference type="PANTHER" id="PTHR24379:SF121">
    <property type="entry name" value="C2H2-TYPE DOMAIN-CONTAINING PROTEIN"/>
    <property type="match status" value="1"/>
</dbReference>
<keyword evidence="10" id="KW-1185">Reference proteome</keyword>
<dbReference type="Gene3D" id="2.170.270.10">
    <property type="entry name" value="SET domain"/>
    <property type="match status" value="1"/>
</dbReference>
<feature type="compositionally biased region" description="Polar residues" evidence="6">
    <location>
        <begin position="477"/>
        <end position="489"/>
    </location>
</feature>
<feature type="region of interest" description="Disordered" evidence="6">
    <location>
        <begin position="738"/>
        <end position="760"/>
    </location>
</feature>
<evidence type="ECO:0000259" key="7">
    <source>
        <dbReference type="PROSITE" id="PS50157"/>
    </source>
</evidence>
<dbReference type="GO" id="GO:0008270">
    <property type="term" value="F:zinc ion binding"/>
    <property type="evidence" value="ECO:0007669"/>
    <property type="project" value="UniProtKB-KW"/>
</dbReference>
<dbReference type="InterPro" id="IPR046341">
    <property type="entry name" value="SET_dom_sf"/>
</dbReference>
<dbReference type="SUPFAM" id="SSF57667">
    <property type="entry name" value="beta-beta-alpha zinc fingers"/>
    <property type="match status" value="4"/>
</dbReference>